<evidence type="ECO:0000313" key="2">
    <source>
        <dbReference type="Proteomes" id="UP000886819"/>
    </source>
</evidence>
<reference evidence="1" key="2">
    <citation type="journal article" date="2021" name="PeerJ">
        <title>Extensive microbial diversity within the chicken gut microbiome revealed by metagenomics and culture.</title>
        <authorList>
            <person name="Gilroy R."/>
            <person name="Ravi A."/>
            <person name="Getino M."/>
            <person name="Pursley I."/>
            <person name="Horton D.L."/>
            <person name="Alikhan N.F."/>
            <person name="Baker D."/>
            <person name="Gharbi K."/>
            <person name="Hall N."/>
            <person name="Watson M."/>
            <person name="Adriaenssens E.M."/>
            <person name="Foster-Nyarko E."/>
            <person name="Jarju S."/>
            <person name="Secka A."/>
            <person name="Antonio M."/>
            <person name="Oren A."/>
            <person name="Chaudhuri R.R."/>
            <person name="La Ragione R."/>
            <person name="Hildebrand F."/>
            <person name="Pallen M.J."/>
        </authorList>
    </citation>
    <scope>NUCLEOTIDE SEQUENCE</scope>
    <source>
        <strain evidence="1">ChiHile30-977</strain>
    </source>
</reference>
<organism evidence="1 2">
    <name type="scientific">Candidatus Avichristensenella intestinipullorum</name>
    <dbReference type="NCBI Taxonomy" id="2840693"/>
    <lineage>
        <taxon>Bacteria</taxon>
        <taxon>Bacillati</taxon>
        <taxon>Bacillota</taxon>
        <taxon>Clostridia</taxon>
        <taxon>Candidatus Avichristensenella</taxon>
    </lineage>
</organism>
<sequence>MGGETLLSVGIDIGTSTTQTVFSRIVLSNTAPAFSIPRIQITEKTVLFRAPICLTPLLRPDTIDAEGVRALVADAYRQAGVRPAEIGCGAVIITGETARKQNARAVLEALSGFAGDFVVATAGPRLEAVLAGRGAGAAAMSEEKGRSVLNLDIGGGTTNLCLFRRGEAEQAACLDVGGRLLRFEPGSLRVRDFTEAMSRIARDAGVRLAPGETLTQAQAEALADRMAGVLLESVGLRPRTPLHDALCVGEALPEGCEADIYTFSGGVGACVYGEGTDDAAFSDIGAELGRSLARSEFFTRGRVMRPPETHSATVIGAGAYSVEVSGSTVCYRNVTLPMKNLPVGVVRMRDAEDMNGLRARVLEQISLHDGLCAIGFEGIRAPDYATVLRLAEELGEAMTALPVKVVIMERDMAKALGQALLRRWGPDASVLCIDGIHLRYGDTVDIGVPLSEGRVLPVVVKTLAFASGEDGKP</sequence>
<reference evidence="1" key="1">
    <citation type="submission" date="2020-10" db="EMBL/GenBank/DDBJ databases">
        <authorList>
            <person name="Gilroy R."/>
        </authorList>
    </citation>
    <scope>NUCLEOTIDE SEQUENCE</scope>
    <source>
        <strain evidence="1">ChiHile30-977</strain>
    </source>
</reference>
<dbReference type="PIRSF" id="PIRSF012293">
    <property type="entry name" value="EutA"/>
    <property type="match status" value="1"/>
</dbReference>
<dbReference type="PANTHER" id="PTHR32432">
    <property type="entry name" value="CELL DIVISION PROTEIN FTSA-RELATED"/>
    <property type="match status" value="1"/>
</dbReference>
<protein>
    <submittedName>
        <fullName evidence="1">Ethanolamine ammonia-lyase reactivating factor EutA</fullName>
    </submittedName>
</protein>
<gene>
    <name evidence="1" type="ORF">IAA66_08920</name>
</gene>
<dbReference type="AlphaFoldDB" id="A0A9D0YXI0"/>
<dbReference type="EMBL" id="DVFI01000121">
    <property type="protein sequence ID" value="HIQ63685.1"/>
    <property type="molecule type" value="Genomic_DNA"/>
</dbReference>
<dbReference type="PANTHER" id="PTHR32432:SF13">
    <property type="entry name" value="ETHANOLAMINE AMMONIA-LYASE REACTIVASE EUTA"/>
    <property type="match status" value="1"/>
</dbReference>
<comment type="caution">
    <text evidence="1">The sequence shown here is derived from an EMBL/GenBank/DDBJ whole genome shotgun (WGS) entry which is preliminary data.</text>
</comment>
<dbReference type="Pfam" id="PF06277">
    <property type="entry name" value="EutA"/>
    <property type="match status" value="1"/>
</dbReference>
<proteinExistence type="predicted"/>
<accession>A0A9D0YXI0</accession>
<dbReference type="Proteomes" id="UP000886819">
    <property type="component" value="Unassembled WGS sequence"/>
</dbReference>
<name>A0A9D0YXI0_9FIRM</name>
<evidence type="ECO:0000313" key="1">
    <source>
        <dbReference type="EMBL" id="HIQ63685.1"/>
    </source>
</evidence>
<dbReference type="SUPFAM" id="SSF53067">
    <property type="entry name" value="Actin-like ATPase domain"/>
    <property type="match status" value="1"/>
</dbReference>
<dbReference type="InterPro" id="IPR050696">
    <property type="entry name" value="FtsA/MreB"/>
</dbReference>
<dbReference type="InterPro" id="IPR043129">
    <property type="entry name" value="ATPase_NBD"/>
</dbReference>
<dbReference type="InterPro" id="IPR009377">
    <property type="entry name" value="EutA"/>
</dbReference>